<dbReference type="AlphaFoldDB" id="A0A9N9CWM7"/>
<feature type="domain" description="Protein kinase" evidence="3">
    <location>
        <begin position="101"/>
        <end position="340"/>
    </location>
</feature>
<gene>
    <name evidence="4" type="ORF">RFULGI_LOCUS7107</name>
</gene>
<name>A0A9N9CWM7_9GLOM</name>
<sequence>MIYLIFRNNNPILNNLDGIRLELVYDVIKEASFTYQKTSFTDPLPLEKIVLVNFVFNITFVVNSEWTSGDEELDEIIRYFQINYPLAGFAEVIEWVSYTKFNDIVFIAQGGFGNIYIATWVDGPRVYWDGYKQRSIRDGPRSVVLKSMKSSNHRNEFIREVMTHIAFTMKSPGIVGLTKIPEQNNYMMILDYQEDGDLRSYLNNKDIKLTWKERYEVLKDIADSLYLIHTNEFMHGDLHPGNIFKKGELYREYYEQLAKDIIINNLRPQKIRGLPSDYEEIIERCWDPNISNRPNASYPYKTFRTSLKKFYEGELNIPEPDIANIALPNNMISRVIDTGI</sequence>
<protein>
    <submittedName>
        <fullName evidence="4">13294_t:CDS:1</fullName>
    </submittedName>
</protein>
<evidence type="ECO:0000313" key="4">
    <source>
        <dbReference type="EMBL" id="CAG8614349.1"/>
    </source>
</evidence>
<evidence type="ECO:0000256" key="1">
    <source>
        <dbReference type="ARBA" id="ARBA00022741"/>
    </source>
</evidence>
<reference evidence="4" key="1">
    <citation type="submission" date="2021-06" db="EMBL/GenBank/DDBJ databases">
        <authorList>
            <person name="Kallberg Y."/>
            <person name="Tangrot J."/>
            <person name="Rosling A."/>
        </authorList>
    </citation>
    <scope>NUCLEOTIDE SEQUENCE</scope>
    <source>
        <strain evidence="4">IN212</strain>
    </source>
</reference>
<keyword evidence="5" id="KW-1185">Reference proteome</keyword>
<dbReference type="GO" id="GO:0005524">
    <property type="term" value="F:ATP binding"/>
    <property type="evidence" value="ECO:0007669"/>
    <property type="project" value="UniProtKB-KW"/>
</dbReference>
<keyword evidence="1" id="KW-0547">Nucleotide-binding</keyword>
<dbReference type="Pfam" id="PF07714">
    <property type="entry name" value="PK_Tyr_Ser-Thr"/>
    <property type="match status" value="1"/>
</dbReference>
<dbReference type="InterPro" id="IPR001245">
    <property type="entry name" value="Ser-Thr/Tyr_kinase_cat_dom"/>
</dbReference>
<dbReference type="GO" id="GO:0097527">
    <property type="term" value="P:necroptotic signaling pathway"/>
    <property type="evidence" value="ECO:0007669"/>
    <property type="project" value="TreeGrafter"/>
</dbReference>
<evidence type="ECO:0000256" key="2">
    <source>
        <dbReference type="ARBA" id="ARBA00022840"/>
    </source>
</evidence>
<dbReference type="InterPro" id="IPR051681">
    <property type="entry name" value="Ser/Thr_Kinases-Pseudokinases"/>
</dbReference>
<evidence type="ECO:0000313" key="5">
    <source>
        <dbReference type="Proteomes" id="UP000789396"/>
    </source>
</evidence>
<dbReference type="PROSITE" id="PS50011">
    <property type="entry name" value="PROTEIN_KINASE_DOM"/>
    <property type="match status" value="1"/>
</dbReference>
<keyword evidence="2" id="KW-0067">ATP-binding</keyword>
<dbReference type="SUPFAM" id="SSF56112">
    <property type="entry name" value="Protein kinase-like (PK-like)"/>
    <property type="match status" value="1"/>
</dbReference>
<proteinExistence type="predicted"/>
<dbReference type="PANTHER" id="PTHR44329:SF298">
    <property type="entry name" value="MIXED LINEAGE KINASE DOMAIN-LIKE PROTEIN"/>
    <property type="match status" value="1"/>
</dbReference>
<comment type="caution">
    <text evidence="4">The sequence shown here is derived from an EMBL/GenBank/DDBJ whole genome shotgun (WGS) entry which is preliminary data.</text>
</comment>
<dbReference type="InterPro" id="IPR000719">
    <property type="entry name" value="Prot_kinase_dom"/>
</dbReference>
<organism evidence="4 5">
    <name type="scientific">Racocetra fulgida</name>
    <dbReference type="NCBI Taxonomy" id="60492"/>
    <lineage>
        <taxon>Eukaryota</taxon>
        <taxon>Fungi</taxon>
        <taxon>Fungi incertae sedis</taxon>
        <taxon>Mucoromycota</taxon>
        <taxon>Glomeromycotina</taxon>
        <taxon>Glomeromycetes</taxon>
        <taxon>Diversisporales</taxon>
        <taxon>Gigasporaceae</taxon>
        <taxon>Racocetra</taxon>
    </lineage>
</organism>
<dbReference type="Gene3D" id="1.10.510.10">
    <property type="entry name" value="Transferase(Phosphotransferase) domain 1"/>
    <property type="match status" value="1"/>
</dbReference>
<evidence type="ECO:0000259" key="3">
    <source>
        <dbReference type="PROSITE" id="PS50011"/>
    </source>
</evidence>
<dbReference type="PANTHER" id="PTHR44329">
    <property type="entry name" value="SERINE/THREONINE-PROTEIN KINASE TNNI3K-RELATED"/>
    <property type="match status" value="1"/>
</dbReference>
<dbReference type="Proteomes" id="UP000789396">
    <property type="component" value="Unassembled WGS sequence"/>
</dbReference>
<dbReference type="OrthoDB" id="2414060at2759"/>
<dbReference type="EMBL" id="CAJVPZ010009926">
    <property type="protein sequence ID" value="CAG8614349.1"/>
    <property type="molecule type" value="Genomic_DNA"/>
</dbReference>
<accession>A0A9N9CWM7</accession>
<dbReference type="InterPro" id="IPR011009">
    <property type="entry name" value="Kinase-like_dom_sf"/>
</dbReference>
<dbReference type="GO" id="GO:0004672">
    <property type="term" value="F:protein kinase activity"/>
    <property type="evidence" value="ECO:0007669"/>
    <property type="project" value="InterPro"/>
</dbReference>